<evidence type="ECO:0000256" key="1">
    <source>
        <dbReference type="SAM" id="MobiDB-lite"/>
    </source>
</evidence>
<feature type="region of interest" description="Disordered" evidence="1">
    <location>
        <begin position="294"/>
        <end position="319"/>
    </location>
</feature>
<gene>
    <name evidence="3" type="ORF">K469DRAFT_700748</name>
</gene>
<dbReference type="AlphaFoldDB" id="A0A6A6EFB7"/>
<keyword evidence="4" id="KW-1185">Reference proteome</keyword>
<proteinExistence type="predicted"/>
<reference evidence="3" key="1">
    <citation type="journal article" date="2020" name="Stud. Mycol.">
        <title>101 Dothideomycetes genomes: a test case for predicting lifestyles and emergence of pathogens.</title>
        <authorList>
            <person name="Haridas S."/>
            <person name="Albert R."/>
            <person name="Binder M."/>
            <person name="Bloem J."/>
            <person name="Labutti K."/>
            <person name="Salamov A."/>
            <person name="Andreopoulos B."/>
            <person name="Baker S."/>
            <person name="Barry K."/>
            <person name="Bills G."/>
            <person name="Bluhm B."/>
            <person name="Cannon C."/>
            <person name="Castanera R."/>
            <person name="Culley D."/>
            <person name="Daum C."/>
            <person name="Ezra D."/>
            <person name="Gonzalez J."/>
            <person name="Henrissat B."/>
            <person name="Kuo A."/>
            <person name="Liang C."/>
            <person name="Lipzen A."/>
            <person name="Lutzoni F."/>
            <person name="Magnuson J."/>
            <person name="Mondo S."/>
            <person name="Nolan M."/>
            <person name="Ohm R."/>
            <person name="Pangilinan J."/>
            <person name="Park H.-J."/>
            <person name="Ramirez L."/>
            <person name="Alfaro M."/>
            <person name="Sun H."/>
            <person name="Tritt A."/>
            <person name="Yoshinaga Y."/>
            <person name="Zwiers L.-H."/>
            <person name="Turgeon B."/>
            <person name="Goodwin S."/>
            <person name="Spatafora J."/>
            <person name="Crous P."/>
            <person name="Grigoriev I."/>
        </authorList>
    </citation>
    <scope>NUCLEOTIDE SEQUENCE</scope>
    <source>
        <strain evidence="3">CBS 207.26</strain>
    </source>
</reference>
<feature type="signal peptide" evidence="2">
    <location>
        <begin position="1"/>
        <end position="21"/>
    </location>
</feature>
<name>A0A6A6EFB7_9PEZI</name>
<dbReference type="Proteomes" id="UP000800200">
    <property type="component" value="Unassembled WGS sequence"/>
</dbReference>
<evidence type="ECO:0000256" key="2">
    <source>
        <dbReference type="SAM" id="SignalP"/>
    </source>
</evidence>
<protein>
    <submittedName>
        <fullName evidence="3">Uncharacterized protein</fullName>
    </submittedName>
</protein>
<organism evidence="3 4">
    <name type="scientific">Zopfia rhizophila CBS 207.26</name>
    <dbReference type="NCBI Taxonomy" id="1314779"/>
    <lineage>
        <taxon>Eukaryota</taxon>
        <taxon>Fungi</taxon>
        <taxon>Dikarya</taxon>
        <taxon>Ascomycota</taxon>
        <taxon>Pezizomycotina</taxon>
        <taxon>Dothideomycetes</taxon>
        <taxon>Dothideomycetes incertae sedis</taxon>
        <taxon>Zopfiaceae</taxon>
        <taxon>Zopfia</taxon>
    </lineage>
</organism>
<evidence type="ECO:0000313" key="4">
    <source>
        <dbReference type="Proteomes" id="UP000800200"/>
    </source>
</evidence>
<keyword evidence="2" id="KW-0732">Signal</keyword>
<dbReference type="OrthoDB" id="3937708at2759"/>
<sequence>MYPSRFFSLSALAALLSLAVADPNSVCQSFGVDFVDDQHYFINTLSSESFTCVSTFEGCNKDVADVLLVDPKGDEYLCSQIPTTPDSTPEMSTCPILKSQMVSGDWMILILGNNGDGNPFAWQRDIALDCGPQATTTVTPTVTFNITTTPTITSTSTSTLTITSTFGPTATFTIPSATAKRAKTSTPPPVTTTQTKTFTKNLVTWTKDLKITTKTVTASCTLPPKPGHPDKTCTYSPTKLHPAALVSQTPTAKAQRYVRKVDRAVNVEYARSRIEAAKLRRELNARDAAAQLEERAPDAPTTTITAGTPTNTTITYSAPPVTTTESTLASTTVSATLPPVTVYSGIYTSTVTLPTPTKTRLAFTYTTAWTTKTISATWTRTTTVTPTASVTECKKIGGHIGKGRL</sequence>
<dbReference type="EMBL" id="ML994620">
    <property type="protein sequence ID" value="KAF2189542.1"/>
    <property type="molecule type" value="Genomic_DNA"/>
</dbReference>
<evidence type="ECO:0000313" key="3">
    <source>
        <dbReference type="EMBL" id="KAF2189542.1"/>
    </source>
</evidence>
<feature type="chain" id="PRO_5025678255" evidence="2">
    <location>
        <begin position="22"/>
        <end position="405"/>
    </location>
</feature>
<accession>A0A6A6EFB7</accession>
<feature type="compositionally biased region" description="Low complexity" evidence="1">
    <location>
        <begin position="299"/>
        <end position="319"/>
    </location>
</feature>